<feature type="region of interest" description="Disordered" evidence="1">
    <location>
        <begin position="25"/>
        <end position="56"/>
    </location>
</feature>
<name>A0ABW1T1X9_9ACTN</name>
<proteinExistence type="predicted"/>
<comment type="caution">
    <text evidence="3">The sequence shown here is derived from an EMBL/GenBank/DDBJ whole genome shotgun (WGS) entry which is preliminary data.</text>
</comment>
<evidence type="ECO:0000313" key="4">
    <source>
        <dbReference type="Proteomes" id="UP001596138"/>
    </source>
</evidence>
<gene>
    <name evidence="3" type="ORF">ACFQGU_11470</name>
</gene>
<keyword evidence="4" id="KW-1185">Reference proteome</keyword>
<evidence type="ECO:0000256" key="1">
    <source>
        <dbReference type="SAM" id="MobiDB-lite"/>
    </source>
</evidence>
<dbReference type="RefSeq" id="WP_386766760.1">
    <property type="nucleotide sequence ID" value="NZ_JBHSTI010000008.1"/>
</dbReference>
<sequence length="220" mass="22016">MLRPTAVTGVVLAAALLTAGCSGSAAGEPSATASSTSASTSPEPTTSPSASPSGTAVDTFEILPESALATLPDFAYVTADGQDGQVQSQGANPSVSRVFSGAIARQLMFGGQEVGGVQVWRFRDDVPVTAKAQLLTFMVGGFGGKEAVTGTLNGVPVAQVEQARKSQITAVGFLTNTDMILVWSAGTEAAQRLSVLYMAAAGLTEVVGESGSPSPSASAS</sequence>
<keyword evidence="2" id="KW-0732">Signal</keyword>
<evidence type="ECO:0000256" key="2">
    <source>
        <dbReference type="SAM" id="SignalP"/>
    </source>
</evidence>
<dbReference type="PROSITE" id="PS51257">
    <property type="entry name" value="PROKAR_LIPOPROTEIN"/>
    <property type="match status" value="1"/>
</dbReference>
<feature type="chain" id="PRO_5045692952" evidence="2">
    <location>
        <begin position="26"/>
        <end position="220"/>
    </location>
</feature>
<accession>A0ABW1T1X9</accession>
<organism evidence="3 4">
    <name type="scientific">Longivirga aurantiaca</name>
    <dbReference type="NCBI Taxonomy" id="1837743"/>
    <lineage>
        <taxon>Bacteria</taxon>
        <taxon>Bacillati</taxon>
        <taxon>Actinomycetota</taxon>
        <taxon>Actinomycetes</taxon>
        <taxon>Sporichthyales</taxon>
        <taxon>Sporichthyaceae</taxon>
        <taxon>Longivirga</taxon>
    </lineage>
</organism>
<dbReference type="Proteomes" id="UP001596138">
    <property type="component" value="Unassembled WGS sequence"/>
</dbReference>
<protein>
    <submittedName>
        <fullName evidence="3">Uncharacterized protein</fullName>
    </submittedName>
</protein>
<evidence type="ECO:0000313" key="3">
    <source>
        <dbReference type="EMBL" id="MFC6238499.1"/>
    </source>
</evidence>
<dbReference type="EMBL" id="JBHSTI010000008">
    <property type="protein sequence ID" value="MFC6238499.1"/>
    <property type="molecule type" value="Genomic_DNA"/>
</dbReference>
<reference evidence="4" key="1">
    <citation type="journal article" date="2019" name="Int. J. Syst. Evol. Microbiol.">
        <title>The Global Catalogue of Microorganisms (GCM) 10K type strain sequencing project: providing services to taxonomists for standard genome sequencing and annotation.</title>
        <authorList>
            <consortium name="The Broad Institute Genomics Platform"/>
            <consortium name="The Broad Institute Genome Sequencing Center for Infectious Disease"/>
            <person name="Wu L."/>
            <person name="Ma J."/>
        </authorList>
    </citation>
    <scope>NUCLEOTIDE SEQUENCE [LARGE SCALE GENOMIC DNA]</scope>
    <source>
        <strain evidence="4">CGMCC 4.7317</strain>
    </source>
</reference>
<feature type="signal peptide" evidence="2">
    <location>
        <begin position="1"/>
        <end position="25"/>
    </location>
</feature>